<keyword evidence="5" id="KW-0378">Hydrolase</keyword>
<proteinExistence type="inferred from homology"/>
<keyword evidence="4" id="KW-0479">Metal-binding</keyword>
<evidence type="ECO:0000256" key="3">
    <source>
        <dbReference type="ARBA" id="ARBA00012752"/>
    </source>
</evidence>
<dbReference type="PANTHER" id="PTHR46017:SF1">
    <property type="entry name" value="ALPHA-MANNOSIDASE 2C1"/>
    <property type="match status" value="1"/>
</dbReference>
<evidence type="ECO:0000256" key="7">
    <source>
        <dbReference type="ARBA" id="ARBA00054985"/>
    </source>
</evidence>
<dbReference type="GO" id="GO:0000329">
    <property type="term" value="C:fungal-type vacuole membrane"/>
    <property type="evidence" value="ECO:0007669"/>
    <property type="project" value="TreeGrafter"/>
</dbReference>
<dbReference type="GO" id="GO:0004559">
    <property type="term" value="F:alpha-mannosidase activity"/>
    <property type="evidence" value="ECO:0007669"/>
    <property type="project" value="UniProtKB-EC"/>
</dbReference>
<evidence type="ECO:0000313" key="11">
    <source>
        <dbReference type="Proteomes" id="UP000193922"/>
    </source>
</evidence>
<dbReference type="OrthoDB" id="10261055at2759"/>
<dbReference type="EC" id="3.2.1.24" evidence="3"/>
<dbReference type="InterPro" id="IPR028995">
    <property type="entry name" value="Glyco_hydro_57/38_cen_sf"/>
</dbReference>
<dbReference type="InterPro" id="IPR011330">
    <property type="entry name" value="Glyco_hydro/deAcase_b/a-brl"/>
</dbReference>
<dbReference type="InterPro" id="IPR054723">
    <property type="entry name" value="Ams1-like_N"/>
</dbReference>
<dbReference type="FunFam" id="3.20.110.10:FF:000002">
    <property type="entry name" value="alpha-mannosidase 2C1 isoform X1"/>
    <property type="match status" value="1"/>
</dbReference>
<feature type="domain" description="Glycoside hydrolase family 38 central" evidence="9">
    <location>
        <begin position="525"/>
        <end position="605"/>
    </location>
</feature>
<evidence type="ECO:0000313" key="10">
    <source>
        <dbReference type="EMBL" id="ORX70137.1"/>
    </source>
</evidence>
<dbReference type="SUPFAM" id="SSF88713">
    <property type="entry name" value="Glycoside hydrolase/deacetylase"/>
    <property type="match status" value="1"/>
</dbReference>
<keyword evidence="6" id="KW-0326">Glycosidase</keyword>
<dbReference type="GO" id="GO:0006013">
    <property type="term" value="P:mannose metabolic process"/>
    <property type="evidence" value="ECO:0007669"/>
    <property type="project" value="InterPro"/>
</dbReference>
<dbReference type="Proteomes" id="UP000193922">
    <property type="component" value="Unassembled WGS sequence"/>
</dbReference>
<comment type="function">
    <text evidence="7">Degrades free oligosaccharides in the vacuole.</text>
</comment>
<dbReference type="Gene3D" id="2.60.40.2220">
    <property type="match status" value="1"/>
</dbReference>
<dbReference type="InterPro" id="IPR011013">
    <property type="entry name" value="Gal_mutarotase_sf_dom"/>
</dbReference>
<name>A0A1Y1W9C3_9FUNG</name>
<dbReference type="InterPro" id="IPR037094">
    <property type="entry name" value="Glyco_hydro_38_cen_sf"/>
</dbReference>
<dbReference type="Pfam" id="PF01074">
    <property type="entry name" value="Glyco_hydro_38N"/>
    <property type="match status" value="1"/>
</dbReference>
<sequence>MDKHMSYLQKHASVTKSRISNFLADNQWKDVNIQASLYEQRASGAPHVRLEVWSASGLERPTFAEAVKHEFKETSVGESFGPSWSTHWFKVSLQIPESFAGKHVRLLFDSSSEGMVWTADGQPLQGLTGGGGGNHHVDYVVADRATGGATQTLFVEVACNGLFGNGDYTIGPPHVDRRFALATVELVVPRAEAWGLYHDLTVIAQMADKLPQDSPRAWAALAAANAIVNAFEARDAATLGAARGIASEFLAATGGQGNHQVYAIGNCHIDTAWLWPYDETKRKIARSWATQLDYMERFPEYKFAASQAQQFAWLKELYPGLFKRVQAKVKSGQFIPIGATWVEMDCNLPSGESLARQFLLGQRFFREHFGETCQVFWLPDTFGYSSQLPQIVRQSGAKYFFTQKLSWNNINKFPHTTFRWVGLDGSHVLTHMAPAETYTAQATASELIDSVKRHRDLAYSNESLYLYGNGDGGGGPLEAMLERLRRMGDVDGLPRVKHCHPNEFYDHVEKSAKQLVSWKGELYFELHRGTYTSQAATKKFNRQAEFLLRDVELLSAMAARSPASAFAYPASELTRLWQLVCLNQFHDVIPGSSIEMVYEDSDKIYNDVIASAKSLKERALTALFASPASEPSGVVFVNTTAWPRTEIVAVPQLSAGTAGVQQASSRGGALVVAANIAGVGASVVDLAAQAEVVPVTAFIDKAGNAVLENLYVTATISPQGQLVSLRDRHAERELIPAGAKGNVFELYDDVPLFWDAWDIEIYNLEKYVELPGAKLAIVDEGPLMATVSIEVPISDGSSIRQWVSLSATSPRLDFSTDAEWHESRKCLKVSFTWDIHNDMATYETQYGVVQRPTHRNTSWDMAKFEVCAHKFADLSEFGYGVALLNDCKYGHATLENTMTLTLLRSPKAPDAHCDMGHHTFRYAVFPHQGSFNESAVVQEAYQFNVPLVQLPVDVAAASVASTPYFGVAGAPNVVLDTVKAAEDDAASVVVRLYEAYGGHAKATLTTALNVKSAHLTNILEENAASLDVLSTGSQKSMTINFTPFQVVTLKLSL</sequence>
<dbReference type="InterPro" id="IPR027291">
    <property type="entry name" value="Glyco_hydro_38_N_sf"/>
</dbReference>
<dbReference type="Gene3D" id="2.70.98.30">
    <property type="entry name" value="Golgi alpha-mannosidase II, domain 4"/>
    <property type="match status" value="1"/>
</dbReference>
<dbReference type="Pfam" id="PF09261">
    <property type="entry name" value="Alpha-mann_mid"/>
    <property type="match status" value="1"/>
</dbReference>
<comment type="similarity">
    <text evidence="2">Belongs to the glycosyl hydrolase 38 family.</text>
</comment>
<comment type="catalytic activity">
    <reaction evidence="1">
        <text>Hydrolysis of terminal, non-reducing alpha-D-mannose residues in alpha-D-mannosides.</text>
        <dbReference type="EC" id="3.2.1.24"/>
    </reaction>
</comment>
<dbReference type="EMBL" id="MCFD01000006">
    <property type="protein sequence ID" value="ORX70137.1"/>
    <property type="molecule type" value="Genomic_DNA"/>
</dbReference>
<dbReference type="FunFam" id="1.20.1270.50:FF:000004">
    <property type="entry name" value="alpha-mannosidase 2C1 isoform X1"/>
    <property type="match status" value="1"/>
</dbReference>
<evidence type="ECO:0000256" key="5">
    <source>
        <dbReference type="ARBA" id="ARBA00022801"/>
    </source>
</evidence>
<dbReference type="FunFam" id="2.70.98.30:FF:000001">
    <property type="entry name" value="alpha-mannosidase 2C1 isoform X2"/>
    <property type="match status" value="1"/>
</dbReference>
<dbReference type="GO" id="GO:0030246">
    <property type="term" value="F:carbohydrate binding"/>
    <property type="evidence" value="ECO:0007669"/>
    <property type="project" value="InterPro"/>
</dbReference>
<dbReference type="InterPro" id="IPR000602">
    <property type="entry name" value="Glyco_hydro_38_N"/>
</dbReference>
<organism evidence="10 11">
    <name type="scientific">Linderina pennispora</name>
    <dbReference type="NCBI Taxonomy" id="61395"/>
    <lineage>
        <taxon>Eukaryota</taxon>
        <taxon>Fungi</taxon>
        <taxon>Fungi incertae sedis</taxon>
        <taxon>Zoopagomycota</taxon>
        <taxon>Kickxellomycotina</taxon>
        <taxon>Kickxellomycetes</taxon>
        <taxon>Kickxellales</taxon>
        <taxon>Kickxellaceae</taxon>
        <taxon>Linderina</taxon>
    </lineage>
</organism>
<evidence type="ECO:0000256" key="4">
    <source>
        <dbReference type="ARBA" id="ARBA00022723"/>
    </source>
</evidence>
<keyword evidence="11" id="KW-1185">Reference proteome</keyword>
<evidence type="ECO:0000259" key="9">
    <source>
        <dbReference type="SMART" id="SM00872"/>
    </source>
</evidence>
<dbReference type="GO" id="GO:0046872">
    <property type="term" value="F:metal ion binding"/>
    <property type="evidence" value="ECO:0007669"/>
    <property type="project" value="UniProtKB-KW"/>
</dbReference>
<dbReference type="InterPro" id="IPR011682">
    <property type="entry name" value="Glyco_hydro_38_C"/>
</dbReference>
<dbReference type="InterPro" id="IPR015341">
    <property type="entry name" value="Glyco_hydro_38_cen"/>
</dbReference>
<dbReference type="SMART" id="SM00872">
    <property type="entry name" value="Alpha-mann_mid"/>
    <property type="match status" value="1"/>
</dbReference>
<dbReference type="AlphaFoldDB" id="A0A1Y1W9C3"/>
<dbReference type="GeneID" id="63804113"/>
<evidence type="ECO:0000256" key="6">
    <source>
        <dbReference type="ARBA" id="ARBA00023295"/>
    </source>
</evidence>
<dbReference type="Pfam" id="PF07748">
    <property type="entry name" value="Glyco_hydro_38C"/>
    <property type="match status" value="1"/>
</dbReference>
<evidence type="ECO:0000256" key="1">
    <source>
        <dbReference type="ARBA" id="ARBA00000365"/>
    </source>
</evidence>
<gene>
    <name evidence="10" type="ORF">DL89DRAFT_267353</name>
</gene>
<dbReference type="SUPFAM" id="SSF74650">
    <property type="entry name" value="Galactose mutarotase-like"/>
    <property type="match status" value="1"/>
</dbReference>
<dbReference type="Pfam" id="PF22907">
    <property type="entry name" value="Ams1-like_1st"/>
    <property type="match status" value="1"/>
</dbReference>
<dbReference type="SUPFAM" id="SSF88688">
    <property type="entry name" value="Families 57/38 glycoside transferase middle domain"/>
    <property type="match status" value="1"/>
</dbReference>
<accession>A0A1Y1W9C3</accession>
<evidence type="ECO:0000256" key="8">
    <source>
        <dbReference type="ARBA" id="ARBA00071615"/>
    </source>
</evidence>
<evidence type="ECO:0000256" key="2">
    <source>
        <dbReference type="ARBA" id="ARBA00009792"/>
    </source>
</evidence>
<protein>
    <recommendedName>
        <fullName evidence="8">Alpha-mannosidase</fullName>
        <ecNumber evidence="3">3.2.1.24</ecNumber>
    </recommendedName>
</protein>
<comment type="caution">
    <text evidence="10">The sequence shown here is derived from an EMBL/GenBank/DDBJ whole genome shotgun (WGS) entry which is preliminary data.</text>
</comment>
<dbReference type="PANTHER" id="PTHR46017">
    <property type="entry name" value="ALPHA-MANNOSIDASE 2C1"/>
    <property type="match status" value="1"/>
</dbReference>
<reference evidence="10 11" key="1">
    <citation type="submission" date="2016-07" db="EMBL/GenBank/DDBJ databases">
        <title>Pervasive Adenine N6-methylation of Active Genes in Fungi.</title>
        <authorList>
            <consortium name="DOE Joint Genome Institute"/>
            <person name="Mondo S.J."/>
            <person name="Dannebaum R.O."/>
            <person name="Kuo R.C."/>
            <person name="Labutti K."/>
            <person name="Haridas S."/>
            <person name="Kuo A."/>
            <person name="Salamov A."/>
            <person name="Ahrendt S.R."/>
            <person name="Lipzen A."/>
            <person name="Sullivan W."/>
            <person name="Andreopoulos W.B."/>
            <person name="Clum A."/>
            <person name="Lindquist E."/>
            <person name="Daum C."/>
            <person name="Ramamoorthy G.K."/>
            <person name="Gryganskyi A."/>
            <person name="Culley D."/>
            <person name="Magnuson J.K."/>
            <person name="James T.Y."/>
            <person name="O'Malley M.A."/>
            <person name="Stajich J.E."/>
            <person name="Spatafora J.W."/>
            <person name="Visel A."/>
            <person name="Grigoriev I.V."/>
        </authorList>
    </citation>
    <scope>NUCLEOTIDE SEQUENCE [LARGE SCALE GENOMIC DNA]</scope>
    <source>
        <strain evidence="10 11">ATCC 12442</strain>
    </source>
</reference>
<dbReference type="Gene3D" id="3.20.110.10">
    <property type="entry name" value="Glycoside hydrolase 38, N terminal domain"/>
    <property type="match status" value="1"/>
</dbReference>
<dbReference type="Gene3D" id="1.20.1270.50">
    <property type="entry name" value="Glycoside hydrolase family 38, central domain"/>
    <property type="match status" value="1"/>
</dbReference>
<dbReference type="Pfam" id="PF17677">
    <property type="entry name" value="Glyco_hydro38C2"/>
    <property type="match status" value="1"/>
</dbReference>
<dbReference type="InterPro" id="IPR041147">
    <property type="entry name" value="GH38_C"/>
</dbReference>
<dbReference type="RefSeq" id="XP_040743775.1">
    <property type="nucleotide sequence ID" value="XM_040887465.1"/>
</dbReference>
<dbReference type="GO" id="GO:0009313">
    <property type="term" value="P:oligosaccharide catabolic process"/>
    <property type="evidence" value="ECO:0007669"/>
    <property type="project" value="TreeGrafter"/>
</dbReference>
<dbReference type="STRING" id="61395.A0A1Y1W9C3"/>